<evidence type="ECO:0000256" key="5">
    <source>
        <dbReference type="ARBA" id="ARBA00022679"/>
    </source>
</evidence>
<comment type="similarity">
    <text evidence="2 10">Belongs to the beta sliding clamp family.</text>
</comment>
<name>A0A0F3GYQ0_9BACT</name>
<dbReference type="CDD" id="cd00140">
    <property type="entry name" value="beta_clamp"/>
    <property type="match status" value="1"/>
</dbReference>
<dbReference type="PANTHER" id="PTHR30478">
    <property type="entry name" value="DNA POLYMERASE III SUBUNIT BETA"/>
    <property type="match status" value="1"/>
</dbReference>
<evidence type="ECO:0000256" key="9">
    <source>
        <dbReference type="ARBA" id="ARBA00023125"/>
    </source>
</evidence>
<proteinExistence type="inferred from homology"/>
<dbReference type="GO" id="GO:0003677">
    <property type="term" value="F:DNA binding"/>
    <property type="evidence" value="ECO:0007669"/>
    <property type="project" value="UniProtKB-UniRule"/>
</dbReference>
<dbReference type="PIRSF" id="PIRSF000804">
    <property type="entry name" value="DNA_pol_III_b"/>
    <property type="match status" value="1"/>
</dbReference>
<comment type="function">
    <text evidence="10">Confers DNA tethering and processivity to DNA polymerases and other proteins. Acts as a clamp, forming a ring around DNA (a reaction catalyzed by the clamp-loading complex) which diffuses in an ATP-independent manner freely and bidirectionally along dsDNA. Initially characterized for its ability to contact the catalytic subunit of DNA polymerase III (Pol III), a complex, multichain enzyme responsible for most of the replicative synthesis in bacteria; Pol III exhibits 3'-5' exonuclease proofreading activity. The beta chain is required for initiation of replication as well as for processivity of DNA replication.</text>
</comment>
<keyword evidence="6 10" id="KW-0548">Nucleotidyltransferase</keyword>
<keyword evidence="9" id="KW-0238">DNA-binding</keyword>
<evidence type="ECO:0000256" key="8">
    <source>
        <dbReference type="ARBA" id="ARBA00022932"/>
    </source>
</evidence>
<keyword evidence="5 10" id="KW-0808">Transferase</keyword>
<sequence>MKIVINRQEIYDKLSDIQGIVEKKTTLPIVNNFLLTLGTQKGEIYATDLEVALKEPINIEGVQEELTLCLPGRRLFDISREVEDDLELEYDGLGWVKLKSGKSLFRIACMNPDDYPVWPKLSNKKTITIHSETLLSMFEKTLYCAGENDPRYAFNGVLLHLIGSRKKLCIVGTDGHRLAIVSRDIDVDFEDEIKVIIPRKAVTELRKILAGIDEEIVVDITKNHLLFKLKDKEFLTRLIDGAYPNYEQVIPTNNDKVVVIDREALIKCLRRILVISRDKTRVMKVDIDNNVFGVSVSDPEIGEANDSVSVQYEAKSITMGLNAKFLLDTLLSMQSPTVSMELLDTLNPTLFKEEGTDDYKCVLMPMRI</sequence>
<evidence type="ECO:0000256" key="4">
    <source>
        <dbReference type="ARBA" id="ARBA00022490"/>
    </source>
</evidence>
<feature type="domain" description="DNA polymerase III beta sliding clamp C-terminal" evidence="13">
    <location>
        <begin position="248"/>
        <end position="367"/>
    </location>
</feature>
<keyword evidence="8 10" id="KW-0239">DNA-directed DNA polymerase</keyword>
<dbReference type="InterPro" id="IPR022637">
    <property type="entry name" value="DNA_polIII_beta_cen"/>
</dbReference>
<dbReference type="NCBIfam" id="TIGR00663">
    <property type="entry name" value="dnan"/>
    <property type="match status" value="1"/>
</dbReference>
<evidence type="ECO:0000256" key="2">
    <source>
        <dbReference type="ARBA" id="ARBA00010752"/>
    </source>
</evidence>
<protein>
    <recommendedName>
        <fullName evidence="3 10">Beta sliding clamp</fullName>
    </recommendedName>
</protein>
<evidence type="ECO:0000256" key="1">
    <source>
        <dbReference type="ARBA" id="ARBA00004496"/>
    </source>
</evidence>
<dbReference type="Gene3D" id="3.70.10.10">
    <property type="match status" value="1"/>
</dbReference>
<dbReference type="SUPFAM" id="SSF55979">
    <property type="entry name" value="DNA clamp"/>
    <property type="match status" value="3"/>
</dbReference>
<comment type="subunit">
    <text evidence="10">Forms a ring-shaped head-to-tail homodimer around DNA.</text>
</comment>
<evidence type="ECO:0000313" key="15">
    <source>
        <dbReference type="Proteomes" id="UP000033423"/>
    </source>
</evidence>
<comment type="subcellular location">
    <subcellularLocation>
        <location evidence="1 10">Cytoplasm</location>
    </subcellularLocation>
</comment>
<reference evidence="14 15" key="1">
    <citation type="submission" date="2015-02" db="EMBL/GenBank/DDBJ databases">
        <title>Single-cell genomics of uncultivated deep-branching MTB reveals a conserved set of magnetosome genes.</title>
        <authorList>
            <person name="Kolinko S."/>
            <person name="Richter M."/>
            <person name="Glockner F.O."/>
            <person name="Brachmann A."/>
            <person name="Schuler D."/>
        </authorList>
    </citation>
    <scope>NUCLEOTIDE SEQUENCE [LARGE SCALE GENOMIC DNA]</scope>
    <source>
        <strain evidence="14">TM-1</strain>
    </source>
</reference>
<evidence type="ECO:0000259" key="12">
    <source>
        <dbReference type="Pfam" id="PF02767"/>
    </source>
</evidence>
<dbReference type="AlphaFoldDB" id="A0A0F3GYQ0"/>
<gene>
    <name evidence="14" type="ORF">MBAV_000838</name>
</gene>
<dbReference type="Gene3D" id="3.10.150.10">
    <property type="entry name" value="DNA Polymerase III, subunit A, domain 2"/>
    <property type="match status" value="1"/>
</dbReference>
<dbReference type="GO" id="GO:0008408">
    <property type="term" value="F:3'-5' exonuclease activity"/>
    <property type="evidence" value="ECO:0007669"/>
    <property type="project" value="InterPro"/>
</dbReference>
<evidence type="ECO:0000259" key="11">
    <source>
        <dbReference type="Pfam" id="PF00712"/>
    </source>
</evidence>
<dbReference type="InterPro" id="IPR046938">
    <property type="entry name" value="DNA_clamp_sf"/>
</dbReference>
<dbReference type="GO" id="GO:0003887">
    <property type="term" value="F:DNA-directed DNA polymerase activity"/>
    <property type="evidence" value="ECO:0007669"/>
    <property type="project" value="UniProtKB-UniRule"/>
</dbReference>
<dbReference type="PANTHER" id="PTHR30478:SF0">
    <property type="entry name" value="BETA SLIDING CLAMP"/>
    <property type="match status" value="1"/>
</dbReference>
<dbReference type="GO" id="GO:0006271">
    <property type="term" value="P:DNA strand elongation involved in DNA replication"/>
    <property type="evidence" value="ECO:0007669"/>
    <property type="project" value="TreeGrafter"/>
</dbReference>
<dbReference type="SMART" id="SM00480">
    <property type="entry name" value="POL3Bc"/>
    <property type="match status" value="1"/>
</dbReference>
<dbReference type="GO" id="GO:0005737">
    <property type="term" value="C:cytoplasm"/>
    <property type="evidence" value="ECO:0007669"/>
    <property type="project" value="UniProtKB-SubCell"/>
</dbReference>
<feature type="domain" description="DNA polymerase III beta sliding clamp N-terminal" evidence="11">
    <location>
        <begin position="1"/>
        <end position="118"/>
    </location>
</feature>
<keyword evidence="15" id="KW-1185">Reference proteome</keyword>
<dbReference type="InterPro" id="IPR022634">
    <property type="entry name" value="DNA_polIII_beta_N"/>
</dbReference>
<evidence type="ECO:0000256" key="3">
    <source>
        <dbReference type="ARBA" id="ARBA00021035"/>
    </source>
</evidence>
<accession>A0A0F3GYQ0</accession>
<evidence type="ECO:0000256" key="10">
    <source>
        <dbReference type="PIRNR" id="PIRNR000804"/>
    </source>
</evidence>
<dbReference type="Pfam" id="PF02768">
    <property type="entry name" value="DNA_pol3_beta_3"/>
    <property type="match status" value="1"/>
</dbReference>
<dbReference type="EMBL" id="LACI01000381">
    <property type="protein sequence ID" value="KJU86967.1"/>
    <property type="molecule type" value="Genomic_DNA"/>
</dbReference>
<evidence type="ECO:0000256" key="6">
    <source>
        <dbReference type="ARBA" id="ARBA00022695"/>
    </source>
</evidence>
<evidence type="ECO:0000313" key="14">
    <source>
        <dbReference type="EMBL" id="KJU86967.1"/>
    </source>
</evidence>
<comment type="caution">
    <text evidence="14">The sequence shown here is derived from an EMBL/GenBank/DDBJ whole genome shotgun (WGS) entry which is preliminary data.</text>
</comment>
<keyword evidence="7 10" id="KW-0235">DNA replication</keyword>
<dbReference type="Proteomes" id="UP000033423">
    <property type="component" value="Unassembled WGS sequence"/>
</dbReference>
<keyword evidence="4 10" id="KW-0963">Cytoplasm</keyword>
<dbReference type="Pfam" id="PF00712">
    <property type="entry name" value="DNA_pol3_beta"/>
    <property type="match status" value="1"/>
</dbReference>
<organism evidence="14 15">
    <name type="scientific">Candidatus Magnetobacterium bavaricum</name>
    <dbReference type="NCBI Taxonomy" id="29290"/>
    <lineage>
        <taxon>Bacteria</taxon>
        <taxon>Pseudomonadati</taxon>
        <taxon>Nitrospirota</taxon>
        <taxon>Thermodesulfovibrionia</taxon>
        <taxon>Thermodesulfovibrionales</taxon>
        <taxon>Candidatus Magnetobacteriaceae</taxon>
        <taxon>Candidatus Magnetobacterium</taxon>
    </lineage>
</organism>
<dbReference type="InterPro" id="IPR001001">
    <property type="entry name" value="DNA_polIII_beta"/>
</dbReference>
<dbReference type="GO" id="GO:0009360">
    <property type="term" value="C:DNA polymerase III complex"/>
    <property type="evidence" value="ECO:0007669"/>
    <property type="project" value="InterPro"/>
</dbReference>
<dbReference type="InterPro" id="IPR022635">
    <property type="entry name" value="DNA_polIII_beta_C"/>
</dbReference>
<evidence type="ECO:0000256" key="7">
    <source>
        <dbReference type="ARBA" id="ARBA00022705"/>
    </source>
</evidence>
<feature type="domain" description="DNA polymerase III beta sliding clamp central" evidence="12">
    <location>
        <begin position="129"/>
        <end position="245"/>
    </location>
</feature>
<evidence type="ECO:0000259" key="13">
    <source>
        <dbReference type="Pfam" id="PF02768"/>
    </source>
</evidence>
<dbReference type="Pfam" id="PF02767">
    <property type="entry name" value="DNA_pol3_beta_2"/>
    <property type="match status" value="1"/>
</dbReference>